<dbReference type="EMBL" id="CP098400">
    <property type="protein sequence ID" value="URW80900.1"/>
    <property type="molecule type" value="Genomic_DNA"/>
</dbReference>
<evidence type="ECO:0000313" key="7">
    <source>
        <dbReference type="EMBL" id="URW80911.1"/>
    </source>
</evidence>
<accession>A0A9J6ZNG6</accession>
<dbReference type="KEGG" id="alkq:M9189_06045"/>
<dbReference type="EMBL" id="CP098400">
    <property type="protein sequence ID" value="URW80911.1"/>
    <property type="molecule type" value="Genomic_DNA"/>
</dbReference>
<dbReference type="EMBL" id="CP098400">
    <property type="protein sequence ID" value="URW79436.1"/>
    <property type="molecule type" value="Genomic_DNA"/>
</dbReference>
<dbReference type="Proteomes" id="UP001056426">
    <property type="component" value="Chromosome"/>
</dbReference>
<proteinExistence type="predicted"/>
<dbReference type="PANTHER" id="PTHR33498:SF1">
    <property type="entry name" value="TRANSPOSASE FOR INSERTION SEQUENCE ELEMENT IS1557"/>
    <property type="match status" value="1"/>
</dbReference>
<reference evidence="3" key="2">
    <citation type="submission" date="2022-06" db="EMBL/GenBank/DDBJ databases">
        <title>Xiashengella guii gen. nov. sp. nov., a bacterium isolated form anaerobic digestion tank.</title>
        <authorList>
            <person name="Huang H."/>
        </authorList>
    </citation>
    <scope>NUCLEOTIDE SEQUENCE</scope>
    <source>
        <strain evidence="3">Ai-910</strain>
    </source>
</reference>
<gene>
    <name evidence="4" type="ORF">M9189_04785</name>
    <name evidence="5" type="ORF">M9189_04855</name>
    <name evidence="6" type="ORF">M9189_05990</name>
    <name evidence="7" type="ORF">M9189_06045</name>
    <name evidence="3" type="ORF">M9189_11280</name>
</gene>
<feature type="domain" description="Transposase IS204/IS1001/IS1096/IS1165 DDE" evidence="2">
    <location>
        <begin position="56"/>
        <end position="345"/>
    </location>
</feature>
<protein>
    <submittedName>
        <fullName evidence="3">Transposase</fullName>
    </submittedName>
</protein>
<name>A0A9J6ZNG6_9BACT</name>
<reference evidence="3" key="1">
    <citation type="submission" date="2022-05" db="EMBL/GenBank/DDBJ databases">
        <authorList>
            <person name="Sun X."/>
        </authorList>
    </citation>
    <scope>NUCLEOTIDE SEQUENCE</scope>
    <source>
        <strain evidence="3">Ai-910</strain>
    </source>
</reference>
<dbReference type="EMBL" id="CP098400">
    <property type="protein sequence ID" value="URW80679.1"/>
    <property type="molecule type" value="Genomic_DNA"/>
</dbReference>
<dbReference type="PANTHER" id="PTHR33498">
    <property type="entry name" value="TRANSPOSASE FOR INSERTION SEQUENCE ELEMENT IS1557"/>
    <property type="match status" value="1"/>
</dbReference>
<evidence type="ECO:0000313" key="3">
    <source>
        <dbReference type="EMBL" id="URW79436.1"/>
    </source>
</evidence>
<dbReference type="KEGG" id="alkq:M9189_04855"/>
<dbReference type="InterPro" id="IPR047951">
    <property type="entry name" value="Transpos_ISL3"/>
</dbReference>
<keyword evidence="8" id="KW-1185">Reference proteome</keyword>
<dbReference type="Pfam" id="PF01610">
    <property type="entry name" value="DDE_Tnp_ISL3"/>
    <property type="match status" value="1"/>
</dbReference>
<dbReference type="KEGG" id="alkq:M9189_05990"/>
<evidence type="ECO:0000256" key="1">
    <source>
        <dbReference type="SAM" id="MobiDB-lite"/>
    </source>
</evidence>
<evidence type="ECO:0000259" key="2">
    <source>
        <dbReference type="Pfam" id="PF01610"/>
    </source>
</evidence>
<evidence type="ECO:0000313" key="4">
    <source>
        <dbReference type="EMBL" id="URW80665.1"/>
    </source>
</evidence>
<organism evidence="3 8">
    <name type="scientific">Xiashengella succiniciproducens</name>
    <dbReference type="NCBI Taxonomy" id="2949635"/>
    <lineage>
        <taxon>Bacteria</taxon>
        <taxon>Pseudomonadati</taxon>
        <taxon>Bacteroidota</taxon>
        <taxon>Bacteroidia</taxon>
        <taxon>Marinilabiliales</taxon>
        <taxon>Marinilabiliaceae</taxon>
        <taxon>Xiashengella</taxon>
    </lineage>
</organism>
<evidence type="ECO:0000313" key="8">
    <source>
        <dbReference type="Proteomes" id="UP001056426"/>
    </source>
</evidence>
<feature type="compositionally biased region" description="Basic residues" evidence="1">
    <location>
        <begin position="180"/>
        <end position="196"/>
    </location>
</feature>
<sequence length="351" mass="41052">MDKHPITGRSLERYYPIQGDQFERAYKEHLSGFSEWSDAEHAQSWLLFPENMGASLSIDETSLSRGELYTIISNKSARGRKGTIVAIVKGTKINDVVKVVKTLPFETRLLVKEVTMDFSDSMHAIVEKCFPDAIITLDRFHVQQLCNEAMQETRLQIKREARKMEIENREQHKMKLHRRMVSRKKNKVSNRGRKPNRKNEAYKPEYLENGDTLCELVTRSRYLLMTSADNWTETQKLRAELLFKYFPKLRTAYSLTHSLRMIFSNKMATKESAAEALKKWYNKVTDFENDAFNTVSATIYQREKEILNYFVNRSTNASAESLNAKIKHFRTQLRGVIDVNFFLYRLTLIYA</sequence>
<dbReference type="EMBL" id="CP098400">
    <property type="protein sequence ID" value="URW80665.1"/>
    <property type="molecule type" value="Genomic_DNA"/>
</dbReference>
<dbReference type="AlphaFoldDB" id="A0A9J6ZNG6"/>
<evidence type="ECO:0000313" key="5">
    <source>
        <dbReference type="EMBL" id="URW80679.1"/>
    </source>
</evidence>
<dbReference type="RefSeq" id="WP_250723317.1">
    <property type="nucleotide sequence ID" value="NZ_CP098400.1"/>
</dbReference>
<feature type="region of interest" description="Disordered" evidence="1">
    <location>
        <begin position="180"/>
        <end position="199"/>
    </location>
</feature>
<dbReference type="KEGG" id="alkq:M9189_11280"/>
<dbReference type="InterPro" id="IPR002560">
    <property type="entry name" value="Transposase_DDE"/>
</dbReference>
<evidence type="ECO:0000313" key="6">
    <source>
        <dbReference type="EMBL" id="URW80900.1"/>
    </source>
</evidence>
<dbReference type="KEGG" id="alkq:M9189_04785"/>